<feature type="transmembrane region" description="Helical" evidence="6">
    <location>
        <begin position="262"/>
        <end position="286"/>
    </location>
</feature>
<dbReference type="InterPro" id="IPR044644">
    <property type="entry name" value="DinF-like"/>
</dbReference>
<evidence type="ECO:0000256" key="4">
    <source>
        <dbReference type="ARBA" id="ARBA00022989"/>
    </source>
</evidence>
<comment type="subcellular location">
    <subcellularLocation>
        <location evidence="1">Membrane</location>
        <topology evidence="1">Multi-pass membrane protein</topology>
    </subcellularLocation>
</comment>
<evidence type="ECO:0000256" key="1">
    <source>
        <dbReference type="ARBA" id="ARBA00004141"/>
    </source>
</evidence>
<name>A0A251T631_HELAN</name>
<dbReference type="Proteomes" id="UP000215914">
    <property type="component" value="Chromosome 11"/>
</dbReference>
<dbReference type="AlphaFoldDB" id="A0A251T631"/>
<evidence type="ECO:0000313" key="7">
    <source>
        <dbReference type="EMBL" id="OTG06558.1"/>
    </source>
</evidence>
<evidence type="ECO:0000313" key="8">
    <source>
        <dbReference type="Proteomes" id="UP000215914"/>
    </source>
</evidence>
<feature type="transmembrane region" description="Helical" evidence="6">
    <location>
        <begin position="12"/>
        <end position="31"/>
    </location>
</feature>
<dbReference type="STRING" id="4232.A0A251T631"/>
<dbReference type="GO" id="GO:0016020">
    <property type="term" value="C:membrane"/>
    <property type="evidence" value="ECO:0007669"/>
    <property type="project" value="UniProtKB-SubCell"/>
</dbReference>
<sequence>MKDSCGPLKALAVASVVNGVGDVVLCLFFNYGIAGAAWATMASQIVAGFMMIESLKDKGYIGYAIAVPSANELLQIFKLAAPVFMMMMSKVALYSLLIYFATSMGTQTVVAHQVLIQIYSMFIVGGEPLSQTAQSFMPELIYGAKRSLSKVSDVITYAAIFIIIVYNSYTNFTYVVVMCHCDDFPHARMLLKSLVIIGATCGLILGVAGTIVPWLSPKVFSPDPHAIKKMHTVLLPHFIALSVTACTHSLEGTLLAGRDLRFISVSMTTIFTLGGLLLLLFSNLGFGLPGCWWTLALFQWSRFTIALLRLISPNGILYSEDMTRYELGKASTA</sequence>
<feature type="transmembrane region" description="Helical" evidence="6">
    <location>
        <begin position="292"/>
        <end position="312"/>
    </location>
</feature>
<dbReference type="InParanoid" id="A0A251T631"/>
<evidence type="ECO:0000256" key="5">
    <source>
        <dbReference type="ARBA" id="ARBA00023136"/>
    </source>
</evidence>
<feature type="transmembrane region" description="Helical" evidence="6">
    <location>
        <begin position="232"/>
        <end position="250"/>
    </location>
</feature>
<evidence type="ECO:0000256" key="6">
    <source>
        <dbReference type="SAM" id="Phobius"/>
    </source>
</evidence>
<evidence type="ECO:0000256" key="3">
    <source>
        <dbReference type="ARBA" id="ARBA00022692"/>
    </source>
</evidence>
<reference evidence="8" key="1">
    <citation type="journal article" date="2017" name="Nature">
        <title>The sunflower genome provides insights into oil metabolism, flowering and Asterid evolution.</title>
        <authorList>
            <person name="Badouin H."/>
            <person name="Gouzy J."/>
            <person name="Grassa C.J."/>
            <person name="Murat F."/>
            <person name="Staton S.E."/>
            <person name="Cottret L."/>
            <person name="Lelandais-Briere C."/>
            <person name="Owens G.L."/>
            <person name="Carrere S."/>
            <person name="Mayjonade B."/>
            <person name="Legrand L."/>
            <person name="Gill N."/>
            <person name="Kane N.C."/>
            <person name="Bowers J.E."/>
            <person name="Hubner S."/>
            <person name="Bellec A."/>
            <person name="Berard A."/>
            <person name="Berges H."/>
            <person name="Blanchet N."/>
            <person name="Boniface M.C."/>
            <person name="Brunel D."/>
            <person name="Catrice O."/>
            <person name="Chaidir N."/>
            <person name="Claudel C."/>
            <person name="Donnadieu C."/>
            <person name="Faraut T."/>
            <person name="Fievet G."/>
            <person name="Helmstetter N."/>
            <person name="King M."/>
            <person name="Knapp S.J."/>
            <person name="Lai Z."/>
            <person name="Le Paslier M.C."/>
            <person name="Lippi Y."/>
            <person name="Lorenzon L."/>
            <person name="Mandel J.R."/>
            <person name="Marage G."/>
            <person name="Marchand G."/>
            <person name="Marquand E."/>
            <person name="Bret-Mestries E."/>
            <person name="Morien E."/>
            <person name="Nambeesan S."/>
            <person name="Nguyen T."/>
            <person name="Pegot-Espagnet P."/>
            <person name="Pouilly N."/>
            <person name="Raftis F."/>
            <person name="Sallet E."/>
            <person name="Schiex T."/>
            <person name="Thomas J."/>
            <person name="Vandecasteele C."/>
            <person name="Vares D."/>
            <person name="Vear F."/>
            <person name="Vautrin S."/>
            <person name="Crespi M."/>
            <person name="Mangin B."/>
            <person name="Burke J.M."/>
            <person name="Salse J."/>
            <person name="Munos S."/>
            <person name="Vincourt P."/>
            <person name="Rieseberg L.H."/>
            <person name="Langlade N.B."/>
        </authorList>
    </citation>
    <scope>NUCLEOTIDE SEQUENCE [LARGE SCALE GENOMIC DNA]</scope>
    <source>
        <strain evidence="8">cv. SF193</strain>
    </source>
</reference>
<keyword evidence="8" id="KW-1185">Reference proteome</keyword>
<proteinExistence type="inferred from homology"/>
<gene>
    <name evidence="7" type="ORF">HannXRQ_Chr11g0320661</name>
</gene>
<dbReference type="EMBL" id="CM007900">
    <property type="protein sequence ID" value="OTG06558.1"/>
    <property type="molecule type" value="Genomic_DNA"/>
</dbReference>
<evidence type="ECO:0000256" key="2">
    <source>
        <dbReference type="ARBA" id="ARBA00010199"/>
    </source>
</evidence>
<keyword evidence="5 6" id="KW-0472">Membrane</keyword>
<evidence type="ECO:0008006" key="9">
    <source>
        <dbReference type="Google" id="ProtNLM"/>
    </source>
</evidence>
<keyword evidence="3 6" id="KW-0812">Transmembrane</keyword>
<keyword evidence="4 6" id="KW-1133">Transmembrane helix</keyword>
<dbReference type="PANTHER" id="PTHR42893">
    <property type="entry name" value="PROTEIN DETOXIFICATION 44, CHLOROPLASTIC-RELATED"/>
    <property type="match status" value="1"/>
</dbReference>
<dbReference type="OMA" id="KPWHEDS"/>
<comment type="similarity">
    <text evidence="2">Belongs to the multi antimicrobial extrusion (MATE) (TC 2.A.66.1) family.</text>
</comment>
<dbReference type="GO" id="GO:0022857">
    <property type="term" value="F:transmembrane transporter activity"/>
    <property type="evidence" value="ECO:0000318"/>
    <property type="project" value="GO_Central"/>
</dbReference>
<protein>
    <recommendedName>
        <fullName evidence="9">Multi antimicrobial extrusion protein</fullName>
    </recommendedName>
</protein>
<feature type="transmembrane region" description="Helical" evidence="6">
    <location>
        <begin position="154"/>
        <end position="177"/>
    </location>
</feature>
<feature type="transmembrane region" description="Helical" evidence="6">
    <location>
        <begin position="189"/>
        <end position="212"/>
    </location>
</feature>
<accession>A0A251T631</accession>
<organism evidence="7 8">
    <name type="scientific">Helianthus annuus</name>
    <name type="common">Common sunflower</name>
    <dbReference type="NCBI Taxonomy" id="4232"/>
    <lineage>
        <taxon>Eukaryota</taxon>
        <taxon>Viridiplantae</taxon>
        <taxon>Streptophyta</taxon>
        <taxon>Embryophyta</taxon>
        <taxon>Tracheophyta</taxon>
        <taxon>Spermatophyta</taxon>
        <taxon>Magnoliopsida</taxon>
        <taxon>eudicotyledons</taxon>
        <taxon>Gunneridae</taxon>
        <taxon>Pentapetalae</taxon>
        <taxon>asterids</taxon>
        <taxon>campanulids</taxon>
        <taxon>Asterales</taxon>
        <taxon>Asteraceae</taxon>
        <taxon>Asteroideae</taxon>
        <taxon>Heliantheae alliance</taxon>
        <taxon>Heliantheae</taxon>
        <taxon>Helianthus</taxon>
    </lineage>
</organism>
<dbReference type="PANTHER" id="PTHR42893:SF9">
    <property type="entry name" value="PROTEIN DETOXIFICATION 46, CHLOROPLASTIC"/>
    <property type="match status" value="1"/>
</dbReference>